<dbReference type="InterPro" id="IPR043129">
    <property type="entry name" value="ATPase_NBD"/>
</dbReference>
<dbReference type="EMBL" id="NMVO01000001">
    <property type="protein sequence ID" value="OYO17793.1"/>
    <property type="molecule type" value="Genomic_DNA"/>
</dbReference>
<evidence type="ECO:0000313" key="4">
    <source>
        <dbReference type="EMBL" id="OYO17793.1"/>
    </source>
</evidence>
<dbReference type="AlphaFoldDB" id="A0A255GTI0"/>
<dbReference type="GO" id="GO:0017168">
    <property type="term" value="F:5-oxoprolinase (ATP-hydrolyzing) activity"/>
    <property type="evidence" value="ECO:0007669"/>
    <property type="project" value="TreeGrafter"/>
</dbReference>
<dbReference type="PANTHER" id="PTHR11365">
    <property type="entry name" value="5-OXOPROLINASE RELATED"/>
    <property type="match status" value="1"/>
</dbReference>
<dbReference type="Pfam" id="PF19278">
    <property type="entry name" value="Hydant_A_C"/>
    <property type="match status" value="1"/>
</dbReference>
<dbReference type="InterPro" id="IPR008040">
    <property type="entry name" value="Hydant_A_N"/>
</dbReference>
<feature type="domain" description="Acetophenone carboxylase-like C-terminal" evidence="3">
    <location>
        <begin position="523"/>
        <end position="701"/>
    </location>
</feature>
<feature type="domain" description="Hydantoinase A/oxoprolinase" evidence="1">
    <location>
        <begin position="214"/>
        <end position="498"/>
    </location>
</feature>
<evidence type="ECO:0000259" key="1">
    <source>
        <dbReference type="Pfam" id="PF01968"/>
    </source>
</evidence>
<dbReference type="Pfam" id="PF05378">
    <property type="entry name" value="Hydant_A_N"/>
    <property type="match status" value="1"/>
</dbReference>
<dbReference type="InterPro" id="IPR045079">
    <property type="entry name" value="Oxoprolinase-like"/>
</dbReference>
<proteinExistence type="predicted"/>
<dbReference type="SUPFAM" id="SSF53067">
    <property type="entry name" value="Actin-like ATPase domain"/>
    <property type="match status" value="1"/>
</dbReference>
<evidence type="ECO:0000259" key="3">
    <source>
        <dbReference type="Pfam" id="PF19278"/>
    </source>
</evidence>
<comment type="caution">
    <text evidence="4">The sequence shown here is derived from an EMBL/GenBank/DDBJ whole genome shotgun (WGS) entry which is preliminary data.</text>
</comment>
<evidence type="ECO:0000259" key="2">
    <source>
        <dbReference type="Pfam" id="PF05378"/>
    </source>
</evidence>
<reference evidence="4 5" key="1">
    <citation type="submission" date="2017-07" db="EMBL/GenBank/DDBJ databases">
        <title>Draft whole genome sequences of clinical Proprionibacteriaceae strains.</title>
        <authorList>
            <person name="Bernier A.-M."/>
            <person name="Bernard K."/>
            <person name="Domingo M.-C."/>
        </authorList>
    </citation>
    <scope>NUCLEOTIDE SEQUENCE [LARGE SCALE GENOMIC DNA]</scope>
    <source>
        <strain evidence="4 5">NML 030167</strain>
    </source>
</reference>
<dbReference type="InterPro" id="IPR002821">
    <property type="entry name" value="Hydantoinase_A"/>
</dbReference>
<feature type="domain" description="Hydantoinase/oxoprolinase N-terminal" evidence="2">
    <location>
        <begin position="7"/>
        <end position="193"/>
    </location>
</feature>
<keyword evidence="5" id="KW-1185">Reference proteome</keyword>
<dbReference type="PANTHER" id="PTHR11365:SF23">
    <property type="entry name" value="HYPOTHETICAL 5-OXOPROLINASE (EUROFUNG)-RELATED"/>
    <property type="match status" value="1"/>
</dbReference>
<dbReference type="RefSeq" id="WP_094404550.1">
    <property type="nucleotide sequence ID" value="NZ_NMVO01000001.1"/>
</dbReference>
<sequence length="705" mass="74611">MPAYYVASDIGGTFTDTVVFDDSGHVGRYKSATVPDSPATGVLESLKIAAADRELSLADFLGSVETFAHGTTIATNAMLEGKAKRVGLIQTRGFADTLAIMRGFKSQGLDEEQIKQFRTLVKQPPVVPRRLIAEVTERVDYAGRIACPLDEDDVRRAVEQLREAGAEAYAVSLLWSFKNPEHEERIAELIQELVPDADVTLSSSFLPRIGEFDRTLTTAVNASLRPLLRTSLDSFAGVLADAGLRTDPLLMQSNGGLATFTEVEKRAAATVMSGPVGGVIASKVLGDREDLRNIVTTDMGGTSFDVGLVLDGRPTMSNTTAIGRNQLALPSVAVRAVGAGAGSIASVTNGVLQVGPESAGAQPGPACYGRGGERPTVADADLVLGYLNPDNFLDGRMRLDTEKAREAIRTHVAEPAGLSIEDAAEGIKTIVDARMADLVRQVTVEQGYDPTDFAVFAYGGAGPLHAFSYGAELGAREIVVPITASVHSAFGIGCSDLTMVEERSLPMQSSPGQTDFAADIDPAEVTQVFAELRSVAAGNLGNAGVDEETIEYAYTVEIRFRAQIHVLAIPIEPELSGEFTASAVNGMVDRFINTYEGRFGKGSAFPDGGVEITTFRVVATAPVASADLDVGTDVRGTAGEPGRRKVYAGGEWNEAVIYTGDHLEPGFEFDGLAIVELPDTTVVVGAGQHARVDAFGNVHLEGDLR</sequence>
<dbReference type="GO" id="GO:0006749">
    <property type="term" value="P:glutathione metabolic process"/>
    <property type="evidence" value="ECO:0007669"/>
    <property type="project" value="TreeGrafter"/>
</dbReference>
<evidence type="ECO:0000313" key="5">
    <source>
        <dbReference type="Proteomes" id="UP000215896"/>
    </source>
</evidence>
<gene>
    <name evidence="4" type="ORF">CGZ94_02640</name>
</gene>
<name>A0A255GTI0_9ACTN</name>
<dbReference type="Proteomes" id="UP000215896">
    <property type="component" value="Unassembled WGS sequence"/>
</dbReference>
<dbReference type="InterPro" id="IPR049517">
    <property type="entry name" value="ACX-like_C"/>
</dbReference>
<organism evidence="4 5">
    <name type="scientific">Enemella evansiae</name>
    <dbReference type="NCBI Taxonomy" id="2016499"/>
    <lineage>
        <taxon>Bacteria</taxon>
        <taxon>Bacillati</taxon>
        <taxon>Actinomycetota</taxon>
        <taxon>Actinomycetes</taxon>
        <taxon>Propionibacteriales</taxon>
        <taxon>Propionibacteriaceae</taxon>
        <taxon>Enemella</taxon>
    </lineage>
</organism>
<accession>A0A255GTI0</accession>
<protein>
    <submittedName>
        <fullName evidence="4">Hydantoin utilization protein A</fullName>
    </submittedName>
</protein>
<dbReference type="GO" id="GO:0005829">
    <property type="term" value="C:cytosol"/>
    <property type="evidence" value="ECO:0007669"/>
    <property type="project" value="TreeGrafter"/>
</dbReference>
<dbReference type="OrthoDB" id="9768323at2"/>
<dbReference type="Pfam" id="PF01968">
    <property type="entry name" value="Hydantoinase_A"/>
    <property type="match status" value="1"/>
</dbReference>